<name>A0AAW2R2E6_SESRA</name>
<comment type="caution">
    <text evidence="2">The sequence shown here is derived from an EMBL/GenBank/DDBJ whole genome shotgun (WGS) entry which is preliminary data.</text>
</comment>
<evidence type="ECO:0000313" key="2">
    <source>
        <dbReference type="EMBL" id="KAL0374054.1"/>
    </source>
</evidence>
<reference evidence="2" key="1">
    <citation type="submission" date="2020-06" db="EMBL/GenBank/DDBJ databases">
        <authorList>
            <person name="Li T."/>
            <person name="Hu X."/>
            <person name="Zhang T."/>
            <person name="Song X."/>
            <person name="Zhang H."/>
            <person name="Dai N."/>
            <person name="Sheng W."/>
            <person name="Hou X."/>
            <person name="Wei L."/>
        </authorList>
    </citation>
    <scope>NUCLEOTIDE SEQUENCE</scope>
    <source>
        <strain evidence="2">G02</strain>
        <tissue evidence="2">Leaf</tissue>
    </source>
</reference>
<dbReference type="EMBL" id="JACGWJ010000014">
    <property type="protein sequence ID" value="KAL0374054.1"/>
    <property type="molecule type" value="Genomic_DNA"/>
</dbReference>
<accession>A0AAW2R2E6</accession>
<protein>
    <submittedName>
        <fullName evidence="2">Uncharacterized protein</fullName>
    </submittedName>
</protein>
<reference evidence="2" key="2">
    <citation type="journal article" date="2024" name="Plant">
        <title>Genomic evolution and insights into agronomic trait innovations of Sesamum species.</title>
        <authorList>
            <person name="Miao H."/>
            <person name="Wang L."/>
            <person name="Qu L."/>
            <person name="Liu H."/>
            <person name="Sun Y."/>
            <person name="Le M."/>
            <person name="Wang Q."/>
            <person name="Wei S."/>
            <person name="Zheng Y."/>
            <person name="Lin W."/>
            <person name="Duan Y."/>
            <person name="Cao H."/>
            <person name="Xiong S."/>
            <person name="Wang X."/>
            <person name="Wei L."/>
            <person name="Li C."/>
            <person name="Ma Q."/>
            <person name="Ju M."/>
            <person name="Zhao R."/>
            <person name="Li G."/>
            <person name="Mu C."/>
            <person name="Tian Q."/>
            <person name="Mei H."/>
            <person name="Zhang T."/>
            <person name="Gao T."/>
            <person name="Zhang H."/>
        </authorList>
    </citation>
    <scope>NUCLEOTIDE SEQUENCE</scope>
    <source>
        <strain evidence="2">G02</strain>
    </source>
</reference>
<gene>
    <name evidence="2" type="ORF">Sradi_3321100</name>
</gene>
<feature type="region of interest" description="Disordered" evidence="1">
    <location>
        <begin position="21"/>
        <end position="72"/>
    </location>
</feature>
<sequence>MILCSFPPHALVLATTGIKMGNANGREEGGGSDSVSGVDEAAAPQVSMADQDVVQGGREYMGQSLPPSLRAS</sequence>
<proteinExistence type="predicted"/>
<dbReference type="AlphaFoldDB" id="A0AAW2R2E6"/>
<evidence type="ECO:0000256" key="1">
    <source>
        <dbReference type="SAM" id="MobiDB-lite"/>
    </source>
</evidence>
<organism evidence="2">
    <name type="scientific">Sesamum radiatum</name>
    <name type="common">Black benniseed</name>
    <dbReference type="NCBI Taxonomy" id="300843"/>
    <lineage>
        <taxon>Eukaryota</taxon>
        <taxon>Viridiplantae</taxon>
        <taxon>Streptophyta</taxon>
        <taxon>Embryophyta</taxon>
        <taxon>Tracheophyta</taxon>
        <taxon>Spermatophyta</taxon>
        <taxon>Magnoliopsida</taxon>
        <taxon>eudicotyledons</taxon>
        <taxon>Gunneridae</taxon>
        <taxon>Pentapetalae</taxon>
        <taxon>asterids</taxon>
        <taxon>lamiids</taxon>
        <taxon>Lamiales</taxon>
        <taxon>Pedaliaceae</taxon>
        <taxon>Sesamum</taxon>
    </lineage>
</organism>